<feature type="region of interest" description="Disordered" evidence="1">
    <location>
        <begin position="59"/>
        <end position="133"/>
    </location>
</feature>
<dbReference type="EMBL" id="VIRB01000034">
    <property type="protein sequence ID" value="NDO68048.1"/>
    <property type="molecule type" value="Genomic_DNA"/>
</dbReference>
<name>A0A9X5H5F5_9FIRM</name>
<proteinExistence type="predicted"/>
<dbReference type="RefSeq" id="WP_004075314.1">
    <property type="nucleotide sequence ID" value="NZ_VIRB01000034.1"/>
</dbReference>
<dbReference type="Proteomes" id="UP000474104">
    <property type="component" value="Unassembled WGS sequence"/>
</dbReference>
<organism evidence="2 3">
    <name type="scientific">Schaedlerella arabinosiphila</name>
    <dbReference type="NCBI Taxonomy" id="2044587"/>
    <lineage>
        <taxon>Bacteria</taxon>
        <taxon>Bacillati</taxon>
        <taxon>Bacillota</taxon>
        <taxon>Clostridia</taxon>
        <taxon>Lachnospirales</taxon>
        <taxon>Lachnospiraceae</taxon>
        <taxon>Schaedlerella</taxon>
    </lineage>
</organism>
<feature type="compositionally biased region" description="Basic and acidic residues" evidence="1">
    <location>
        <begin position="61"/>
        <end position="99"/>
    </location>
</feature>
<dbReference type="AlphaFoldDB" id="A0A9X5H5F5"/>
<evidence type="ECO:0000256" key="1">
    <source>
        <dbReference type="SAM" id="MobiDB-lite"/>
    </source>
</evidence>
<gene>
    <name evidence="2" type="ORF">FMM80_04720</name>
</gene>
<dbReference type="OrthoDB" id="9815771at2"/>
<protein>
    <submittedName>
        <fullName evidence="2">Uncharacterized protein</fullName>
    </submittedName>
</protein>
<evidence type="ECO:0000313" key="2">
    <source>
        <dbReference type="EMBL" id="NDO68048.1"/>
    </source>
</evidence>
<sequence length="225" mass="24266">MANLITGGLSIALMSADSSAKAALKPMNMVSRELHKRNPDLELIERAGTYGGMKLDQAEESLEKAREELKEAQEAARQEEKAEREIRLEEKAAEREAQKAAEQAAGEQTMETTTVERVQSAGRDPNMQGTGDAGCVVPGRYDADMDKICVQLAQERSRMEVSLSGDFEAGGSAGKEYSAAVSGRTLSAGQKSPAAVPGVKALIVQKYRAAAFRDQVSRMRMDLKG</sequence>
<comment type="caution">
    <text evidence="2">The sequence shown here is derived from an EMBL/GenBank/DDBJ whole genome shotgun (WGS) entry which is preliminary data.</text>
</comment>
<reference evidence="2 3" key="1">
    <citation type="submission" date="2019-07" db="EMBL/GenBank/DDBJ databases">
        <title>Draft genome sequences of 15 bacterial species constituting the stable defined intestinal microbiota of the GM15 gnotobiotic mouse model.</title>
        <authorList>
            <person name="Elie C."/>
            <person name="Mathieu A."/>
            <person name="Saliou A."/>
            <person name="Darnaud M."/>
            <person name="Leulier F."/>
            <person name="Tamellini A."/>
        </authorList>
    </citation>
    <scope>NUCLEOTIDE SEQUENCE [LARGE SCALE GENOMIC DNA]</scope>
    <source>
        <strain evidence="3">ASF 502</strain>
    </source>
</reference>
<evidence type="ECO:0000313" key="3">
    <source>
        <dbReference type="Proteomes" id="UP000474104"/>
    </source>
</evidence>
<accession>A0A9X5H5F5</accession>